<keyword evidence="4 5" id="KW-0411">Iron-sulfur</keyword>
<dbReference type="SUPFAM" id="SSF54862">
    <property type="entry name" value="4Fe-4S ferredoxins"/>
    <property type="match status" value="1"/>
</dbReference>
<protein>
    <recommendedName>
        <fullName evidence="5">Ferredoxin</fullName>
    </recommendedName>
</protein>
<dbReference type="Proteomes" id="UP000663720">
    <property type="component" value="Chromosome"/>
</dbReference>
<name>A0A975B5M3_9BACT</name>
<dbReference type="AlphaFoldDB" id="A0A975B5M3"/>
<reference evidence="7" key="1">
    <citation type="journal article" date="2021" name="Microb. Physiol.">
        <title>Proteogenomic Insights into the Physiology of Marine, Sulfate-Reducing, Filamentous Desulfonema limicola and Desulfonema magnum.</title>
        <authorList>
            <person name="Schnaars V."/>
            <person name="Wohlbrand L."/>
            <person name="Scheve S."/>
            <person name="Hinrichs C."/>
            <person name="Reinhardt R."/>
            <person name="Rabus R."/>
        </authorList>
    </citation>
    <scope>NUCLEOTIDE SEQUENCE</scope>
    <source>
        <strain evidence="7">5ac10</strain>
    </source>
</reference>
<accession>A0A975B5M3</accession>
<dbReference type="PROSITE" id="PS00198">
    <property type="entry name" value="4FE4S_FER_1"/>
    <property type="match status" value="1"/>
</dbReference>
<keyword evidence="2 5" id="KW-0479">Metal-binding</keyword>
<dbReference type="GO" id="GO:0005506">
    <property type="term" value="F:iron ion binding"/>
    <property type="evidence" value="ECO:0007669"/>
    <property type="project" value="UniProtKB-UniRule"/>
</dbReference>
<dbReference type="InterPro" id="IPR001080">
    <property type="entry name" value="3Fe4S_ferredoxin"/>
</dbReference>
<feature type="domain" description="4Fe-4S ferredoxin-type" evidence="6">
    <location>
        <begin position="2"/>
        <end position="30"/>
    </location>
</feature>
<dbReference type="PRINTS" id="PR00352">
    <property type="entry name" value="3FE4SFRDOXIN"/>
</dbReference>
<evidence type="ECO:0000256" key="3">
    <source>
        <dbReference type="ARBA" id="ARBA00023004"/>
    </source>
</evidence>
<sequence>MKIPAIDQGTCNLCAGCLEVCPEVFSFNKNLGFIEIKDMMIYPEDKIDEAIALCPEDSISWEDE</sequence>
<keyword evidence="5" id="KW-0249">Electron transport</keyword>
<organism evidence="7 8">
    <name type="scientific">Desulfonema limicola</name>
    <dbReference type="NCBI Taxonomy" id="45656"/>
    <lineage>
        <taxon>Bacteria</taxon>
        <taxon>Pseudomonadati</taxon>
        <taxon>Thermodesulfobacteriota</taxon>
        <taxon>Desulfobacteria</taxon>
        <taxon>Desulfobacterales</taxon>
        <taxon>Desulfococcaceae</taxon>
        <taxon>Desulfonema</taxon>
    </lineage>
</organism>
<evidence type="ECO:0000313" key="8">
    <source>
        <dbReference type="Proteomes" id="UP000663720"/>
    </source>
</evidence>
<dbReference type="EMBL" id="CP061799">
    <property type="protein sequence ID" value="QTA79246.1"/>
    <property type="molecule type" value="Genomic_DNA"/>
</dbReference>
<evidence type="ECO:0000313" key="7">
    <source>
        <dbReference type="EMBL" id="QTA79246.1"/>
    </source>
</evidence>
<dbReference type="Gene3D" id="3.30.70.20">
    <property type="match status" value="1"/>
</dbReference>
<proteinExistence type="predicted"/>
<dbReference type="InterPro" id="IPR017900">
    <property type="entry name" value="4Fe4S_Fe_S_CS"/>
</dbReference>
<dbReference type="Pfam" id="PF13370">
    <property type="entry name" value="Fer4_13"/>
    <property type="match status" value="1"/>
</dbReference>
<keyword evidence="3 5" id="KW-0408">Iron</keyword>
<keyword evidence="5" id="KW-0813">Transport</keyword>
<evidence type="ECO:0000256" key="4">
    <source>
        <dbReference type="ARBA" id="ARBA00023014"/>
    </source>
</evidence>
<evidence type="ECO:0000256" key="1">
    <source>
        <dbReference type="ARBA" id="ARBA00003532"/>
    </source>
</evidence>
<keyword evidence="8" id="KW-1185">Reference proteome</keyword>
<dbReference type="PROSITE" id="PS51379">
    <property type="entry name" value="4FE4S_FER_2"/>
    <property type="match status" value="1"/>
</dbReference>
<gene>
    <name evidence="7" type="ORF">dnl_15020</name>
</gene>
<dbReference type="GO" id="GO:0009055">
    <property type="term" value="F:electron transfer activity"/>
    <property type="evidence" value="ECO:0007669"/>
    <property type="project" value="UniProtKB-UniRule"/>
</dbReference>
<dbReference type="InterPro" id="IPR017896">
    <property type="entry name" value="4Fe4S_Fe-S-bd"/>
</dbReference>
<dbReference type="GO" id="GO:0051536">
    <property type="term" value="F:iron-sulfur cluster binding"/>
    <property type="evidence" value="ECO:0007669"/>
    <property type="project" value="UniProtKB-KW"/>
</dbReference>
<dbReference type="KEGG" id="dli:dnl_15020"/>
<evidence type="ECO:0000256" key="2">
    <source>
        <dbReference type="ARBA" id="ARBA00022723"/>
    </source>
</evidence>
<dbReference type="RefSeq" id="WP_207691014.1">
    <property type="nucleotide sequence ID" value="NZ_CP061799.1"/>
</dbReference>
<evidence type="ECO:0000259" key="6">
    <source>
        <dbReference type="PROSITE" id="PS51379"/>
    </source>
</evidence>
<comment type="function">
    <text evidence="1 5">Ferredoxins are iron-sulfur proteins that transfer electrons in a wide variety of metabolic reactions.</text>
</comment>
<evidence type="ECO:0000256" key="5">
    <source>
        <dbReference type="RuleBase" id="RU368020"/>
    </source>
</evidence>